<name>A0A4U8TJK5_9HELI</name>
<dbReference type="PROSITE" id="PS50893">
    <property type="entry name" value="ABC_TRANSPORTER_2"/>
    <property type="match status" value="1"/>
</dbReference>
<dbReference type="GO" id="GO:0005524">
    <property type="term" value="F:ATP binding"/>
    <property type="evidence" value="ECO:0007669"/>
    <property type="project" value="UniProtKB-KW"/>
</dbReference>
<dbReference type="AlphaFoldDB" id="A0A4U8TJK5"/>
<dbReference type="EMBL" id="JRMQ02000013">
    <property type="protein sequence ID" value="TLE00276.1"/>
    <property type="molecule type" value="Genomic_DNA"/>
</dbReference>
<keyword evidence="2" id="KW-0813">Transport</keyword>
<dbReference type="RefSeq" id="WP_034360330.1">
    <property type="nucleotide sequence ID" value="NZ_CAJUDB010000015.1"/>
</dbReference>
<comment type="caution">
    <text evidence="6">The sequence shown here is derived from an EMBL/GenBank/DDBJ whole genome shotgun (WGS) entry which is preliminary data.</text>
</comment>
<evidence type="ECO:0000259" key="5">
    <source>
        <dbReference type="PROSITE" id="PS50893"/>
    </source>
</evidence>
<dbReference type="InterPro" id="IPR017871">
    <property type="entry name" value="ABC_transporter-like_CS"/>
</dbReference>
<dbReference type="PANTHER" id="PTHR42734:SF17">
    <property type="entry name" value="METAL TRANSPORT SYSTEM ATP-BINDING PROTEIN TM_0124-RELATED"/>
    <property type="match status" value="1"/>
</dbReference>
<dbReference type="SMART" id="SM00382">
    <property type="entry name" value="AAA"/>
    <property type="match status" value="1"/>
</dbReference>
<dbReference type="GO" id="GO:0016887">
    <property type="term" value="F:ATP hydrolysis activity"/>
    <property type="evidence" value="ECO:0007669"/>
    <property type="project" value="InterPro"/>
</dbReference>
<dbReference type="PANTHER" id="PTHR42734">
    <property type="entry name" value="METAL TRANSPORT SYSTEM ATP-BINDING PROTEIN TM_0124-RELATED"/>
    <property type="match status" value="1"/>
</dbReference>
<dbReference type="OrthoDB" id="9806726at2"/>
<dbReference type="STRING" id="425400.LS65_00305"/>
<organism evidence="6 7">
    <name type="scientific">Helicobacter japonicus</name>
    <dbReference type="NCBI Taxonomy" id="425400"/>
    <lineage>
        <taxon>Bacteria</taxon>
        <taxon>Pseudomonadati</taxon>
        <taxon>Campylobacterota</taxon>
        <taxon>Epsilonproteobacteria</taxon>
        <taxon>Campylobacterales</taxon>
        <taxon>Helicobacteraceae</taxon>
        <taxon>Helicobacter</taxon>
    </lineage>
</organism>
<feature type="domain" description="ABC transporter" evidence="5">
    <location>
        <begin position="5"/>
        <end position="231"/>
    </location>
</feature>
<reference evidence="6 7" key="1">
    <citation type="journal article" date="2014" name="Genome Announc.">
        <title>Draft genome sequences of eight enterohepatic helicobacter species isolated from both laboratory and wild rodents.</title>
        <authorList>
            <person name="Sheh A."/>
            <person name="Shen Z."/>
            <person name="Fox J.G."/>
        </authorList>
    </citation>
    <scope>NUCLEOTIDE SEQUENCE [LARGE SCALE GENOMIC DNA]</scope>
    <source>
        <strain evidence="6 7">MIT 01-6451</strain>
    </source>
</reference>
<dbReference type="Proteomes" id="UP000029707">
    <property type="component" value="Unassembled WGS sequence"/>
</dbReference>
<sequence>MSQLVEIKELSFAYERHNVLENVSFCVKENDFWAVIGPNGGGKTTFIKLILGLLKPKSGSIAFAQNMSIAQIGYVPQITNFNMDFPICVYDVITMGLLKPKICGFRVKKSQKIYDIMEQLHITHLAKKPLYALSGGERQKVFIARALVDNPKLLILDEPTANVDVKAQEDIYQLLSKLNTALSIIVVSHDISVMLGYAKEVLYINKYALIHQIPKLDFDLNEHICEVDILNSFAKVAQGESNG</sequence>
<dbReference type="InterPro" id="IPR050153">
    <property type="entry name" value="Metal_Ion_Import_ABC"/>
</dbReference>
<evidence type="ECO:0000256" key="2">
    <source>
        <dbReference type="ARBA" id="ARBA00022448"/>
    </source>
</evidence>
<accession>A0A4U8TJK5</accession>
<dbReference type="InterPro" id="IPR027417">
    <property type="entry name" value="P-loop_NTPase"/>
</dbReference>
<keyword evidence="3" id="KW-0547">Nucleotide-binding</keyword>
<gene>
    <name evidence="6" type="ORF">LS65_008120</name>
</gene>
<keyword evidence="7" id="KW-1185">Reference proteome</keyword>
<evidence type="ECO:0000256" key="4">
    <source>
        <dbReference type="ARBA" id="ARBA00022840"/>
    </source>
</evidence>
<keyword evidence="4 6" id="KW-0067">ATP-binding</keyword>
<evidence type="ECO:0000256" key="1">
    <source>
        <dbReference type="ARBA" id="ARBA00005417"/>
    </source>
</evidence>
<dbReference type="Gene3D" id="3.40.50.300">
    <property type="entry name" value="P-loop containing nucleotide triphosphate hydrolases"/>
    <property type="match status" value="1"/>
</dbReference>
<dbReference type="InterPro" id="IPR003439">
    <property type="entry name" value="ABC_transporter-like_ATP-bd"/>
</dbReference>
<dbReference type="CDD" id="cd03235">
    <property type="entry name" value="ABC_Metallic_Cations"/>
    <property type="match status" value="1"/>
</dbReference>
<proteinExistence type="inferred from homology"/>
<dbReference type="PROSITE" id="PS00211">
    <property type="entry name" value="ABC_TRANSPORTER_1"/>
    <property type="match status" value="1"/>
</dbReference>
<evidence type="ECO:0000313" key="7">
    <source>
        <dbReference type="Proteomes" id="UP000029707"/>
    </source>
</evidence>
<protein>
    <submittedName>
        <fullName evidence="6">ABC transporter ATP-binding protein</fullName>
    </submittedName>
</protein>
<dbReference type="SUPFAM" id="SSF52540">
    <property type="entry name" value="P-loop containing nucleoside triphosphate hydrolases"/>
    <property type="match status" value="1"/>
</dbReference>
<dbReference type="Pfam" id="PF00005">
    <property type="entry name" value="ABC_tran"/>
    <property type="match status" value="1"/>
</dbReference>
<dbReference type="InterPro" id="IPR003593">
    <property type="entry name" value="AAA+_ATPase"/>
</dbReference>
<evidence type="ECO:0000313" key="6">
    <source>
        <dbReference type="EMBL" id="TLE00276.1"/>
    </source>
</evidence>
<comment type="similarity">
    <text evidence="1">Belongs to the ABC transporter superfamily.</text>
</comment>
<evidence type="ECO:0000256" key="3">
    <source>
        <dbReference type="ARBA" id="ARBA00022741"/>
    </source>
</evidence>